<dbReference type="Proteomes" id="UP000605986">
    <property type="component" value="Unassembled WGS sequence"/>
</dbReference>
<dbReference type="OrthoDB" id="420187at2759"/>
<dbReference type="SUPFAM" id="SSF54001">
    <property type="entry name" value="Cysteine proteinases"/>
    <property type="match status" value="1"/>
</dbReference>
<dbReference type="PROSITE" id="PS00973">
    <property type="entry name" value="USP_2"/>
    <property type="match status" value="1"/>
</dbReference>
<evidence type="ECO:0000313" key="3">
    <source>
        <dbReference type="EMBL" id="KAF4441245.1"/>
    </source>
</evidence>
<feature type="compositionally biased region" description="Polar residues" evidence="1">
    <location>
        <begin position="103"/>
        <end position="112"/>
    </location>
</feature>
<dbReference type="FunFam" id="3.90.70.10:FF:000136">
    <property type="entry name" value="Ubiquitin C-terminal hydrolase, putative"/>
    <property type="match status" value="1"/>
</dbReference>
<dbReference type="SUPFAM" id="SSF48371">
    <property type="entry name" value="ARM repeat"/>
    <property type="match status" value="1"/>
</dbReference>
<dbReference type="GO" id="GO:0005634">
    <property type="term" value="C:nucleus"/>
    <property type="evidence" value="ECO:0007669"/>
    <property type="project" value="TreeGrafter"/>
</dbReference>
<dbReference type="InterPro" id="IPR016024">
    <property type="entry name" value="ARM-type_fold"/>
</dbReference>
<dbReference type="InterPro" id="IPR001394">
    <property type="entry name" value="Peptidase_C19_UCH"/>
</dbReference>
<dbReference type="InterPro" id="IPR050164">
    <property type="entry name" value="Peptidase_C19"/>
</dbReference>
<feature type="domain" description="USP" evidence="2">
    <location>
        <begin position="1613"/>
        <end position="1941"/>
    </location>
</feature>
<dbReference type="Gene3D" id="3.90.70.10">
    <property type="entry name" value="Cysteine proteinases"/>
    <property type="match status" value="1"/>
</dbReference>
<evidence type="ECO:0000313" key="4">
    <source>
        <dbReference type="Proteomes" id="UP000605986"/>
    </source>
</evidence>
<feature type="region of interest" description="Disordered" evidence="1">
    <location>
        <begin position="151"/>
        <end position="177"/>
    </location>
</feature>
<feature type="compositionally biased region" description="Polar residues" evidence="1">
    <location>
        <begin position="39"/>
        <end position="65"/>
    </location>
</feature>
<sequence length="2529" mass="286079">MDPALRSPALPDRAFSAEASSTRPNPFDDGDTSRKRQRTSLSGSPTNSLNTLNPIHDSSSSTTLDTEPALLRFDSVPADSLSDPVALKTPDSGPPVCDPSTEPPSSMATLNLRNAPENDSSSSPPSPSSVAQPAAAEDATAALNDHVKKSVEDSEVEMVPAPTQSVDIPQSSLSHSPSPPIEVITVQSDDDMASDQQSVGVSIVDNDSIMIDPIHEFPFKEPSETMEGMVMRLSSFLENHSSVESEIIYKLQHWLEQYLEYTRNVDQQSVTDSCRLNIAFWVAFPHIVTAMTNHKPPLYEEEELGQATKAFFSSFTRLSAWFVSQDILTMKGLTAEPGAQSQQFPELFSPSYLQHLHSITQPQFLGDNQYRQAESASSYFVKVYQDSAGGSISRLLQLTRGLVDLIPTHPRLTNELTSILQVASDIMTDACHMRIPDHASKSKQKLEIGYTLYELAYVSLDAIIDKKPTYLIADNVLGSVQALSEMIKAGLRGEYPAATRLLQEYREAFPTVPSSYTAETIACERRFHIFIKLIRSSQMQLRFQGMTQMCRELIACWKRHTECADDGSLYHVEHLAEHLIRTGFIDYLLGASCHPEITVEGANILGFIIVTKKYRKMHIDMLWEGITSRQDPRMADALTRMVNHIAHLFDDQGLLILCEKFQALPVDAFTPVIRILWEGVMKFMAERSSIEHPVSVHPYNLCLRLMRESSAYASGSQVMYPEMQQAAMQKFRDLLRCGPDSEGRRQLYLGCLEDIASKSSTTLGSIWCLYMTIRSKNMGPELRFLAEEHDLTRLIVEEFEHAIKTGQATETRPALSYTINQPRREFISLLIQLEPLTITQELGVKLWDMLVGPLSLSPGDRRAGWEILTNLHRRNNIGNPFLRTCLTHYLPTLSSEYFCEGMLEFLRIEILPRLNEKFNLALDDPEAVAESGIEQLWRLVLEAEDDALVDRALRTLAVDVYIDNRFFNSNSPQRARSIHLVLVSRCLEQLKNAATKLRSFSQDTTSDNDDAMATAITHQQLQQQKRMFTRSLKFLRYILEAHQSKPHLSAPDLRTLIPQAAYEVRGDSAGLKYQSFDGNQQTDIKPLVIGKGNTAASLLASLQQETGFENYRVYYRGRPFLPTEQDICKSLEDLRVHDGLILVRREEAGPALSNRVRPGASPLEIEISAHFDEMREYLGMDEALAQEIYFFLIKLPTDGHFLRSVDNEAVRYKDIFPSGQPFKSLYAVHALVEYTEAPLPGHITSRDDPSDSSSGSGPSFVPSSKALRTAMSLVMQAISDENIFDRASMFLRLKLTCALLHAFRQFLDKIDIPRGSASSKNLAIPQPARLVKILSYAVDCPSEMPSAAIAGTLIICLRLSMLNDKFWVDLSTNSEFTSILHRLLLADPRQAIRSLSAKLVEELFAVMDHATPTGEPDCETSIRSCEGPLAKYFWAVVGNLIQQTTNFPNQCEEFFKLAHFLLVRINARAPEELNMVVFACQISQLLLQHTTTELLDSLVVRCRRSTRKGLVVAIAPMPTAGQFCRVLRNTPGRPCNVAVLEALVPYEMPTAWAALIFALVRHDHEKTMAVAKALSEQVPFYADDEAGPDDHYIYDLTYHFERHKALRAPCGYVGLLNLSNTCYLNSLMVQLYMNTGFRRFILNCRIRDPANSQQLLSYTQKLFGHMQESYLRFIDTSKFVNSIRTYDDTLIDIHNQMDVDEFYNLLIDRWETQLLDHDEKREMKSFYGGQLVQQVKSKECEHISERLEPFSAIQCDIKGKSSLAESLQAYVDGEVMEGDNKYKCSTCDRHVDAVKRACLKDIPDNLIFHLKRFDFNLRTLQRSKINDYFSFPDRVDMRPYTIEHLSNPEDDVEDDIFELVGVLVHSGTAESGHYYSYIRERPSSANRPSWVEFNDDMVAPWDPAHMEYSTFGGPDHRPLYDTNGILYDKNYSAYMLFYQRASSLRAEQEEMIGLGIPAPLRVEVPDDLQDHILDENTNYLRRHCVYDPSNANLVLLLFQHSQQHCETNRGVDNDQSITTFMARFHQEHGLQDLAMQALIGNLDQVVTRVKDIPDFGSYSTTILSAVTSCQDCAFSFYDYFNQHPSALRMLLLRNPDPFVRNTVSKIFIHAVMKISESLPNVYNPQIIDNSGGSGLGVHVPYRSVIDGVMMLFNRLWEFFHSHIKAWDDYFGTILSFAQMGHHETGYVLAADFLTRAIIIISADPLQDFGGSWARVLQNVIRRNNSTRPPSYLSLIALTYHLISWMEPHMGPDYIDEDSTDRLSQQGEAFNWTSEEVTLIYNGLNGSHTSLFVEKLLALDQSPLHSDKIIQFIVRLDQLMDQRVLATLKHCISGETSTLAMDPFLRAAITYIESTEQLRNAKEMVQHIFLQANSLQNTEGLYFIRFFATALNLKQQDEGFSNAIRLFSLDLVPKWVPYLLRCPELTVRTNTETFLNRTLLDVLDEATPVDGDDALRDRDNIKQTTKRVGLVCLEYLRDVHVRKRVLMSREIANKFLHVIRQCAAAAVNTASDTQSELDSDFLALQDGAFD</sequence>
<dbReference type="PROSITE" id="PS50235">
    <property type="entry name" value="USP_3"/>
    <property type="match status" value="1"/>
</dbReference>
<reference evidence="3" key="1">
    <citation type="submission" date="2020-01" db="EMBL/GenBank/DDBJ databases">
        <title>Identification and distribution of gene clusters putatively required for synthesis of sphingolipid metabolism inhibitors in phylogenetically diverse species of the filamentous fungus Fusarium.</title>
        <authorList>
            <person name="Kim H.-S."/>
            <person name="Busman M."/>
            <person name="Brown D.W."/>
            <person name="Divon H."/>
            <person name="Uhlig S."/>
            <person name="Proctor R.H."/>
        </authorList>
    </citation>
    <scope>NUCLEOTIDE SEQUENCE</scope>
    <source>
        <strain evidence="3">NRRL 53441</strain>
    </source>
</reference>
<comment type="caution">
    <text evidence="3">The sequence shown here is derived from an EMBL/GenBank/DDBJ whole genome shotgun (WGS) entry which is preliminary data.</text>
</comment>
<accession>A0A8H4JZS3</accession>
<feature type="compositionally biased region" description="Low complexity" evidence="1">
    <location>
        <begin position="1251"/>
        <end position="1260"/>
    </location>
</feature>
<proteinExistence type="predicted"/>
<gene>
    <name evidence="3" type="ORF">F53441_12094</name>
</gene>
<dbReference type="GO" id="GO:0005829">
    <property type="term" value="C:cytosol"/>
    <property type="evidence" value="ECO:0007669"/>
    <property type="project" value="TreeGrafter"/>
</dbReference>
<dbReference type="PANTHER" id="PTHR24006">
    <property type="entry name" value="UBIQUITIN CARBOXYL-TERMINAL HYDROLASE"/>
    <property type="match status" value="1"/>
</dbReference>
<organism evidence="3 4">
    <name type="scientific">Fusarium austroafricanum</name>
    <dbReference type="NCBI Taxonomy" id="2364996"/>
    <lineage>
        <taxon>Eukaryota</taxon>
        <taxon>Fungi</taxon>
        <taxon>Dikarya</taxon>
        <taxon>Ascomycota</taxon>
        <taxon>Pezizomycotina</taxon>
        <taxon>Sordariomycetes</taxon>
        <taxon>Hypocreomycetidae</taxon>
        <taxon>Hypocreales</taxon>
        <taxon>Nectriaceae</taxon>
        <taxon>Fusarium</taxon>
        <taxon>Fusarium concolor species complex</taxon>
    </lineage>
</organism>
<dbReference type="InterPro" id="IPR038765">
    <property type="entry name" value="Papain-like_cys_pep_sf"/>
</dbReference>
<feature type="compositionally biased region" description="Low complexity" evidence="1">
    <location>
        <begin position="120"/>
        <end position="139"/>
    </location>
</feature>
<dbReference type="Pfam" id="PF12030">
    <property type="entry name" value="DUF3517"/>
    <property type="match status" value="1"/>
</dbReference>
<evidence type="ECO:0000259" key="2">
    <source>
        <dbReference type="PROSITE" id="PS50235"/>
    </source>
</evidence>
<dbReference type="InterPro" id="IPR028889">
    <property type="entry name" value="USP"/>
</dbReference>
<dbReference type="InterPro" id="IPR021905">
    <property type="entry name" value="DUF3517"/>
</dbReference>
<feature type="region of interest" description="Disordered" evidence="1">
    <location>
        <begin position="1"/>
        <end position="139"/>
    </location>
</feature>
<dbReference type="EMBL" id="JAADJG010000625">
    <property type="protein sequence ID" value="KAF4441245.1"/>
    <property type="molecule type" value="Genomic_DNA"/>
</dbReference>
<protein>
    <recommendedName>
        <fullName evidence="2">USP domain-containing protein</fullName>
    </recommendedName>
</protein>
<dbReference type="GO" id="GO:0004843">
    <property type="term" value="F:cysteine-type deubiquitinase activity"/>
    <property type="evidence" value="ECO:0007669"/>
    <property type="project" value="InterPro"/>
</dbReference>
<dbReference type="GO" id="GO:0016579">
    <property type="term" value="P:protein deubiquitination"/>
    <property type="evidence" value="ECO:0007669"/>
    <property type="project" value="InterPro"/>
</dbReference>
<name>A0A8H4JZS3_9HYPO</name>
<keyword evidence="4" id="KW-1185">Reference proteome</keyword>
<dbReference type="Pfam" id="PF00443">
    <property type="entry name" value="UCH"/>
    <property type="match status" value="1"/>
</dbReference>
<evidence type="ECO:0000256" key="1">
    <source>
        <dbReference type="SAM" id="MobiDB-lite"/>
    </source>
</evidence>
<dbReference type="CDD" id="cd02659">
    <property type="entry name" value="peptidase_C19C"/>
    <property type="match status" value="1"/>
</dbReference>
<dbReference type="PANTHER" id="PTHR24006:SF827">
    <property type="entry name" value="UBIQUITIN CARBOXYL-TERMINAL HYDROLASE 34"/>
    <property type="match status" value="1"/>
</dbReference>
<dbReference type="InterPro" id="IPR018200">
    <property type="entry name" value="USP_CS"/>
</dbReference>
<feature type="region of interest" description="Disordered" evidence="1">
    <location>
        <begin position="1241"/>
        <end position="1260"/>
    </location>
</feature>